<dbReference type="AlphaFoldDB" id="A0A4Q5LFC3"/>
<gene>
    <name evidence="2" type="ORF">EWM57_07010</name>
</gene>
<evidence type="ECO:0000313" key="3">
    <source>
        <dbReference type="Proteomes" id="UP000294155"/>
    </source>
</evidence>
<proteinExistence type="predicted"/>
<dbReference type="Proteomes" id="UP000294155">
    <property type="component" value="Unassembled WGS sequence"/>
</dbReference>
<evidence type="ECO:0000313" key="2">
    <source>
        <dbReference type="EMBL" id="RYU81319.1"/>
    </source>
</evidence>
<dbReference type="RefSeq" id="WP_129920425.1">
    <property type="nucleotide sequence ID" value="NZ_SEWE01000010.1"/>
</dbReference>
<organism evidence="2 3">
    <name type="scientific">Hymenobacter persicinus</name>
    <dbReference type="NCBI Taxonomy" id="2025506"/>
    <lineage>
        <taxon>Bacteria</taxon>
        <taxon>Pseudomonadati</taxon>
        <taxon>Bacteroidota</taxon>
        <taxon>Cytophagia</taxon>
        <taxon>Cytophagales</taxon>
        <taxon>Hymenobacteraceae</taxon>
        <taxon>Hymenobacter</taxon>
    </lineage>
</organism>
<keyword evidence="1" id="KW-0732">Signal</keyword>
<feature type="chain" id="PRO_5020184126" evidence="1">
    <location>
        <begin position="20"/>
        <end position="84"/>
    </location>
</feature>
<protein>
    <submittedName>
        <fullName evidence="2">Uncharacterized protein</fullName>
    </submittedName>
</protein>
<reference evidence="2 3" key="1">
    <citation type="submission" date="2019-02" db="EMBL/GenBank/DDBJ databases">
        <title>Bacterial novel species isolated from soil.</title>
        <authorList>
            <person name="Jung H.-Y."/>
        </authorList>
    </citation>
    <scope>NUCLEOTIDE SEQUENCE [LARGE SCALE GENOMIC DNA]</scope>
    <source>
        <strain evidence="2 3">1-3-3-3</strain>
    </source>
</reference>
<name>A0A4Q5LFC3_9BACT</name>
<dbReference type="PROSITE" id="PS51257">
    <property type="entry name" value="PROKAR_LIPOPROTEIN"/>
    <property type="match status" value="1"/>
</dbReference>
<dbReference type="EMBL" id="SEWE01000010">
    <property type="protein sequence ID" value="RYU81319.1"/>
    <property type="molecule type" value="Genomic_DNA"/>
</dbReference>
<sequence length="84" mass="9457">MKKLPVVLALLGVSLGGGACEESPLARAQQQRAEQRRAAPTYRVIQIEGCEYLRQETSNGYPVITHKGNCRNPIHPYRDTTRHR</sequence>
<comment type="caution">
    <text evidence="2">The sequence shown here is derived from an EMBL/GenBank/DDBJ whole genome shotgun (WGS) entry which is preliminary data.</text>
</comment>
<keyword evidence="3" id="KW-1185">Reference proteome</keyword>
<evidence type="ECO:0000256" key="1">
    <source>
        <dbReference type="SAM" id="SignalP"/>
    </source>
</evidence>
<accession>A0A4Q5LFC3</accession>
<feature type="signal peptide" evidence="1">
    <location>
        <begin position="1"/>
        <end position="19"/>
    </location>
</feature>
<dbReference type="OrthoDB" id="965983at2"/>